<reference evidence="2" key="1">
    <citation type="submission" date="2024-06" db="EMBL/GenBank/DDBJ databases">
        <title>Multi-omics analyses provide insights into the biosynthesis of the anticancer antibiotic pleurotin in Hohenbuehelia grisea.</title>
        <authorList>
            <person name="Weaver J.A."/>
            <person name="Alberti F."/>
        </authorList>
    </citation>
    <scope>NUCLEOTIDE SEQUENCE [LARGE SCALE GENOMIC DNA]</scope>
    <source>
        <strain evidence="2">T-177</strain>
    </source>
</reference>
<gene>
    <name evidence="1" type="ORF">HGRIS_003223</name>
</gene>
<dbReference type="Proteomes" id="UP001556367">
    <property type="component" value="Unassembled WGS sequence"/>
</dbReference>
<evidence type="ECO:0000313" key="2">
    <source>
        <dbReference type="Proteomes" id="UP001556367"/>
    </source>
</evidence>
<dbReference type="EMBL" id="JASNQZ010000006">
    <property type="protein sequence ID" value="KAL0957131.1"/>
    <property type="molecule type" value="Genomic_DNA"/>
</dbReference>
<organism evidence="1 2">
    <name type="scientific">Hohenbuehelia grisea</name>
    <dbReference type="NCBI Taxonomy" id="104357"/>
    <lineage>
        <taxon>Eukaryota</taxon>
        <taxon>Fungi</taxon>
        <taxon>Dikarya</taxon>
        <taxon>Basidiomycota</taxon>
        <taxon>Agaricomycotina</taxon>
        <taxon>Agaricomycetes</taxon>
        <taxon>Agaricomycetidae</taxon>
        <taxon>Agaricales</taxon>
        <taxon>Pleurotineae</taxon>
        <taxon>Pleurotaceae</taxon>
        <taxon>Hohenbuehelia</taxon>
    </lineage>
</organism>
<protein>
    <submittedName>
        <fullName evidence="1">Uncharacterized protein</fullName>
    </submittedName>
</protein>
<accession>A0ABR3JPZ5</accession>
<sequence length="119" mass="13282">MSSSTILTDTLPFSVPRLESSRKSWPIFALCFLDADPPADDVQSIHTSTDGAANAAADSAASDPMARWDKNKRMAKALLTQKLPNSALMLACKKLTVHERWRMIEKKFTWRGTFAQTHM</sequence>
<name>A0ABR3JPZ5_9AGAR</name>
<keyword evidence="2" id="KW-1185">Reference proteome</keyword>
<proteinExistence type="predicted"/>
<comment type="caution">
    <text evidence="1">The sequence shown here is derived from an EMBL/GenBank/DDBJ whole genome shotgun (WGS) entry which is preliminary data.</text>
</comment>
<evidence type="ECO:0000313" key="1">
    <source>
        <dbReference type="EMBL" id="KAL0957131.1"/>
    </source>
</evidence>